<comment type="caution">
    <text evidence="1">The sequence shown here is derived from an EMBL/GenBank/DDBJ whole genome shotgun (WGS) entry which is preliminary data.</text>
</comment>
<dbReference type="AlphaFoldDB" id="A0AAV4RRB9"/>
<name>A0AAV4RRB9_9ARAC</name>
<accession>A0AAV4RRB9</accession>
<keyword evidence="2" id="KW-1185">Reference proteome</keyword>
<evidence type="ECO:0000313" key="1">
    <source>
        <dbReference type="EMBL" id="GIY22850.1"/>
    </source>
</evidence>
<evidence type="ECO:0000313" key="2">
    <source>
        <dbReference type="Proteomes" id="UP001054837"/>
    </source>
</evidence>
<gene>
    <name evidence="1" type="ORF">CDAR_621241</name>
</gene>
<organism evidence="1 2">
    <name type="scientific">Caerostris darwini</name>
    <dbReference type="NCBI Taxonomy" id="1538125"/>
    <lineage>
        <taxon>Eukaryota</taxon>
        <taxon>Metazoa</taxon>
        <taxon>Ecdysozoa</taxon>
        <taxon>Arthropoda</taxon>
        <taxon>Chelicerata</taxon>
        <taxon>Arachnida</taxon>
        <taxon>Araneae</taxon>
        <taxon>Araneomorphae</taxon>
        <taxon>Entelegynae</taxon>
        <taxon>Araneoidea</taxon>
        <taxon>Araneidae</taxon>
        <taxon>Caerostris</taxon>
    </lineage>
</organism>
<reference evidence="1 2" key="1">
    <citation type="submission" date="2021-06" db="EMBL/GenBank/DDBJ databases">
        <title>Caerostris darwini draft genome.</title>
        <authorList>
            <person name="Kono N."/>
            <person name="Arakawa K."/>
        </authorList>
    </citation>
    <scope>NUCLEOTIDE SEQUENCE [LARGE SCALE GENOMIC DNA]</scope>
</reference>
<dbReference type="Proteomes" id="UP001054837">
    <property type="component" value="Unassembled WGS sequence"/>
</dbReference>
<dbReference type="EMBL" id="BPLQ01006486">
    <property type="protein sequence ID" value="GIY22850.1"/>
    <property type="molecule type" value="Genomic_DNA"/>
</dbReference>
<proteinExistence type="predicted"/>
<sequence>MRNTDVSNGYISYQGSCRSVQKIHRTVQFSHKEGVETNSHHENEQSGCLDEDCATDKTLSLHLRTRVVSPAEVSFKCSYHSHRKRMLLSPLSNCPGGQSHPPIIVSGWFSSSIPTTVITIR</sequence>
<protein>
    <submittedName>
        <fullName evidence="1">Uncharacterized protein</fullName>
    </submittedName>
</protein>